<proteinExistence type="predicted"/>
<dbReference type="Proteomes" id="UP000199107">
    <property type="component" value="Unassembled WGS sequence"/>
</dbReference>
<dbReference type="PANTHER" id="PTHR43755:SF1">
    <property type="entry name" value="FAD-DEPENDENT PYRIDINE NUCLEOTIDE-DISULPHIDE OXIDOREDUCTASE"/>
    <property type="match status" value="1"/>
</dbReference>
<dbReference type="SUPFAM" id="SSF51905">
    <property type="entry name" value="FAD/NAD(P)-binding domain"/>
    <property type="match status" value="3"/>
</dbReference>
<keyword evidence="7" id="KW-1185">Reference proteome</keyword>
<evidence type="ECO:0000256" key="2">
    <source>
        <dbReference type="ARBA" id="ARBA00022827"/>
    </source>
</evidence>
<dbReference type="RefSeq" id="WP_176817170.1">
    <property type="nucleotide sequence ID" value="NZ_FNGH01000003.1"/>
</dbReference>
<evidence type="ECO:0000313" key="6">
    <source>
        <dbReference type="EMBL" id="SDL29612.1"/>
    </source>
</evidence>
<evidence type="ECO:0000259" key="3">
    <source>
        <dbReference type="Pfam" id="PF07992"/>
    </source>
</evidence>
<evidence type="ECO:0000259" key="4">
    <source>
        <dbReference type="Pfam" id="PF09242"/>
    </source>
</evidence>
<dbReference type="AlphaFoldDB" id="A0A1G9IWY5"/>
<feature type="domain" description="Flavocytochrome c sulphide dehydrogenase flavin-binding" evidence="4">
    <location>
        <begin position="368"/>
        <end position="437"/>
    </location>
</feature>
<feature type="domain" description="FAD/NAD(P)-binding" evidence="3">
    <location>
        <begin position="46"/>
        <end position="161"/>
    </location>
</feature>
<dbReference type="InterPro" id="IPR037092">
    <property type="entry name" value="FlavoCytC_S_DH_flav-bd_sf"/>
</dbReference>
<evidence type="ECO:0000313" key="7">
    <source>
        <dbReference type="Proteomes" id="UP000199107"/>
    </source>
</evidence>
<dbReference type="Pfam" id="PF21706">
    <property type="entry name" value="FCSD_central"/>
    <property type="match status" value="1"/>
</dbReference>
<dbReference type="Pfam" id="PF07992">
    <property type="entry name" value="Pyr_redox_2"/>
    <property type="match status" value="1"/>
</dbReference>
<dbReference type="FunFam" id="3.50.50.60:FF:000234">
    <property type="entry name" value="Flavocytochrome C sulfide dehydrogenase"/>
    <property type="match status" value="1"/>
</dbReference>
<dbReference type="InterPro" id="IPR015323">
    <property type="entry name" value="FlavoCytC_S_DH_flav-bd"/>
</dbReference>
<dbReference type="InterPro" id="IPR023753">
    <property type="entry name" value="FAD/NAD-binding_dom"/>
</dbReference>
<accession>A0A1G9IWY5</accession>
<reference evidence="7" key="1">
    <citation type="submission" date="2016-10" db="EMBL/GenBank/DDBJ databases">
        <authorList>
            <person name="Varghese N."/>
            <person name="Submissions S."/>
        </authorList>
    </citation>
    <scope>NUCLEOTIDE SEQUENCE [LARGE SCALE GENOMIC DNA]</scope>
    <source>
        <strain evidence="7">AAP</strain>
    </source>
</reference>
<dbReference type="InterPro" id="IPR052541">
    <property type="entry name" value="SQRD"/>
</dbReference>
<feature type="domain" description="Sulfide dehydrogenase [flavocytochrome c] flavoprotein chain central" evidence="5">
    <location>
        <begin position="177"/>
        <end position="293"/>
    </location>
</feature>
<keyword evidence="1" id="KW-0285">Flavoprotein</keyword>
<dbReference type="STRING" id="48727.SAMN05192555_103302"/>
<organism evidence="6 7">
    <name type="scientific">Franzmannia pantelleriensis</name>
    <dbReference type="NCBI Taxonomy" id="48727"/>
    <lineage>
        <taxon>Bacteria</taxon>
        <taxon>Pseudomonadati</taxon>
        <taxon>Pseudomonadota</taxon>
        <taxon>Gammaproteobacteria</taxon>
        <taxon>Oceanospirillales</taxon>
        <taxon>Halomonadaceae</taxon>
        <taxon>Franzmannia</taxon>
    </lineage>
</organism>
<dbReference type="Pfam" id="PF09242">
    <property type="entry name" value="FCSD-flav_bind"/>
    <property type="match status" value="1"/>
</dbReference>
<dbReference type="Gene3D" id="3.90.760.10">
    <property type="entry name" value="Flavocytochrome c sulphide dehydrogenase, flavin-binding domain"/>
    <property type="match status" value="1"/>
</dbReference>
<dbReference type="GO" id="GO:0050660">
    <property type="term" value="F:flavin adenine dinucleotide binding"/>
    <property type="evidence" value="ECO:0007669"/>
    <property type="project" value="InterPro"/>
</dbReference>
<dbReference type="PANTHER" id="PTHR43755">
    <property type="match status" value="1"/>
</dbReference>
<sequence length="441" mass="47420">MSFDNTPFQPRLGVSRRQVLKGMGAASSLPLIGGFAPAFASNSDGRVVVIGGGFGGATAAKYLKRANPNLAVTLVEPARTFYTCPFSNLYLGGLREMSKIAHGYDELRDRYGVEVVHTLAQDLDPDSHTVSLANGDTLHYDKLVLSPGIDIRWNALEGYDEAAAELVPHAWKAGPQTELLRRQLEGMEDGGTFVLVAPENPFRCPPGPYERASMVAHYLSQHKPSSKVLILDAKDNFSKQGLFTSGWEQLYGDSIEWVGLSGDGRVTRVDAENREVETEFGTVHRADVLNVVPPQKAGWIAERAGVTDDSGWVPVKPETFESQQVADIYVVGDATVAAPMPKSGFCANAQAKVAAAAIVASLRGDSAPDPYWSNTCYSLIGPEYGISVAGVYRIQDGVIAEVEGSGGLSPSDASPEIRQMEAEYAVGWYNAICQDTWGTDA</sequence>
<evidence type="ECO:0000259" key="5">
    <source>
        <dbReference type="Pfam" id="PF21706"/>
    </source>
</evidence>
<gene>
    <name evidence="6" type="ORF">SAMN05192555_103302</name>
</gene>
<name>A0A1G9IWY5_9GAMM</name>
<dbReference type="InterPro" id="IPR016156">
    <property type="entry name" value="FAD/NAD-linked_Rdtase_dimer_sf"/>
</dbReference>
<keyword evidence="2" id="KW-0274">FAD</keyword>
<dbReference type="SUPFAM" id="SSF55424">
    <property type="entry name" value="FAD/NAD-linked reductases, dimerisation (C-terminal) domain"/>
    <property type="match status" value="1"/>
</dbReference>
<dbReference type="Gene3D" id="3.50.50.60">
    <property type="entry name" value="FAD/NAD(P)-binding domain"/>
    <property type="match status" value="2"/>
</dbReference>
<dbReference type="InterPro" id="IPR006311">
    <property type="entry name" value="TAT_signal"/>
</dbReference>
<dbReference type="EMBL" id="FNGH01000003">
    <property type="protein sequence ID" value="SDL29612.1"/>
    <property type="molecule type" value="Genomic_DNA"/>
</dbReference>
<evidence type="ECO:0000256" key="1">
    <source>
        <dbReference type="ARBA" id="ARBA00022630"/>
    </source>
</evidence>
<protein>
    <submittedName>
        <fullName evidence="6">Sulfide dehydrogenase (Flavocytochrome c), flavoprotein subunit</fullName>
    </submittedName>
</protein>
<dbReference type="InterPro" id="IPR049386">
    <property type="entry name" value="FCSD_central"/>
</dbReference>
<dbReference type="InterPro" id="IPR036188">
    <property type="entry name" value="FAD/NAD-bd_sf"/>
</dbReference>
<dbReference type="GO" id="GO:0016491">
    <property type="term" value="F:oxidoreductase activity"/>
    <property type="evidence" value="ECO:0007669"/>
    <property type="project" value="InterPro"/>
</dbReference>
<dbReference type="PROSITE" id="PS51318">
    <property type="entry name" value="TAT"/>
    <property type="match status" value="1"/>
</dbReference>